<proteinExistence type="predicted"/>
<gene>
    <name evidence="1" type="ORF">PIB30_111590</name>
</gene>
<reference evidence="1 2" key="1">
    <citation type="journal article" date="2023" name="Plants (Basel)">
        <title>Bridging the Gap: Combining Genomics and Transcriptomics Approaches to Understand Stylosanthes scabra, an Orphan Legume from the Brazilian Caatinga.</title>
        <authorList>
            <person name="Ferreira-Neto J.R.C."/>
            <person name="da Silva M.D."/>
            <person name="Binneck E."/>
            <person name="de Melo N.F."/>
            <person name="da Silva R.H."/>
            <person name="de Melo A.L.T.M."/>
            <person name="Pandolfi V."/>
            <person name="Bustamante F.O."/>
            <person name="Brasileiro-Vidal A.C."/>
            <person name="Benko-Iseppon A.M."/>
        </authorList>
    </citation>
    <scope>NUCLEOTIDE SEQUENCE [LARGE SCALE GENOMIC DNA]</scope>
    <source>
        <tissue evidence="1">Leaves</tissue>
    </source>
</reference>
<evidence type="ECO:0000313" key="2">
    <source>
        <dbReference type="Proteomes" id="UP001341840"/>
    </source>
</evidence>
<accession>A0ABU6S0Z9</accession>
<keyword evidence="2" id="KW-1185">Reference proteome</keyword>
<dbReference type="EMBL" id="JASCZI010037415">
    <property type="protein sequence ID" value="MED6129799.1"/>
    <property type="molecule type" value="Genomic_DNA"/>
</dbReference>
<sequence length="54" mass="6371">MYWLEPIAVNLEFGLRDLKGDRDVNQLRRAILERDCVDFEIFLEHPISVPVEAE</sequence>
<evidence type="ECO:0000313" key="1">
    <source>
        <dbReference type="EMBL" id="MED6129799.1"/>
    </source>
</evidence>
<protein>
    <submittedName>
        <fullName evidence="1">Uncharacterized protein</fullName>
    </submittedName>
</protein>
<organism evidence="1 2">
    <name type="scientific">Stylosanthes scabra</name>
    <dbReference type="NCBI Taxonomy" id="79078"/>
    <lineage>
        <taxon>Eukaryota</taxon>
        <taxon>Viridiplantae</taxon>
        <taxon>Streptophyta</taxon>
        <taxon>Embryophyta</taxon>
        <taxon>Tracheophyta</taxon>
        <taxon>Spermatophyta</taxon>
        <taxon>Magnoliopsida</taxon>
        <taxon>eudicotyledons</taxon>
        <taxon>Gunneridae</taxon>
        <taxon>Pentapetalae</taxon>
        <taxon>rosids</taxon>
        <taxon>fabids</taxon>
        <taxon>Fabales</taxon>
        <taxon>Fabaceae</taxon>
        <taxon>Papilionoideae</taxon>
        <taxon>50 kb inversion clade</taxon>
        <taxon>dalbergioids sensu lato</taxon>
        <taxon>Dalbergieae</taxon>
        <taxon>Pterocarpus clade</taxon>
        <taxon>Stylosanthes</taxon>
    </lineage>
</organism>
<dbReference type="Proteomes" id="UP001341840">
    <property type="component" value="Unassembled WGS sequence"/>
</dbReference>
<name>A0ABU6S0Z9_9FABA</name>
<feature type="non-terminal residue" evidence="1">
    <location>
        <position position="54"/>
    </location>
</feature>
<comment type="caution">
    <text evidence="1">The sequence shown here is derived from an EMBL/GenBank/DDBJ whole genome shotgun (WGS) entry which is preliminary data.</text>
</comment>